<organism evidence="1 2">
    <name type="scientific">Coptotermes formosanus</name>
    <name type="common">Formosan subterranean termite</name>
    <dbReference type="NCBI Taxonomy" id="36987"/>
    <lineage>
        <taxon>Eukaryota</taxon>
        <taxon>Metazoa</taxon>
        <taxon>Ecdysozoa</taxon>
        <taxon>Arthropoda</taxon>
        <taxon>Hexapoda</taxon>
        <taxon>Insecta</taxon>
        <taxon>Pterygota</taxon>
        <taxon>Neoptera</taxon>
        <taxon>Polyneoptera</taxon>
        <taxon>Dictyoptera</taxon>
        <taxon>Blattodea</taxon>
        <taxon>Blattoidea</taxon>
        <taxon>Termitoidae</taxon>
        <taxon>Rhinotermitidae</taxon>
        <taxon>Coptotermes</taxon>
    </lineage>
</organism>
<sequence>MNIIEQSVSLCRFRTNGCGFTSFNDINDHEPAFSKRDYRCPVLFCKWSSPLKVLRKHITRRYQIPECTQTDRSTGSLYKSGSLSWHKCITYMDQLFIHTSPVKNELLYTTILHVGTEEKLPIFVFMEELMHPTKLGIF</sequence>
<dbReference type="EMBL" id="BLKM01000257">
    <property type="protein sequence ID" value="GFG30836.1"/>
    <property type="molecule type" value="Genomic_DNA"/>
</dbReference>
<dbReference type="Gene3D" id="3.30.40.10">
    <property type="entry name" value="Zinc/RING finger domain, C3HC4 (zinc finger)"/>
    <property type="match status" value="1"/>
</dbReference>
<dbReference type="InParanoid" id="A0A6L2PEL5"/>
<keyword evidence="2" id="KW-1185">Reference proteome</keyword>
<gene>
    <name evidence="1" type="ORF">Cfor_00764</name>
</gene>
<protein>
    <submittedName>
        <fullName evidence="1">Uncharacterized protein</fullName>
    </submittedName>
</protein>
<proteinExistence type="predicted"/>
<reference evidence="2" key="1">
    <citation type="submission" date="2020-01" db="EMBL/GenBank/DDBJ databases">
        <title>Draft genome sequence of the Termite Coptotermes fromosanus.</title>
        <authorList>
            <person name="Itakura S."/>
            <person name="Yosikawa Y."/>
            <person name="Umezawa K."/>
        </authorList>
    </citation>
    <scope>NUCLEOTIDE SEQUENCE [LARGE SCALE GENOMIC DNA]</scope>
</reference>
<evidence type="ECO:0000313" key="1">
    <source>
        <dbReference type="EMBL" id="GFG30836.1"/>
    </source>
</evidence>
<dbReference type="InterPro" id="IPR013083">
    <property type="entry name" value="Znf_RING/FYVE/PHD"/>
</dbReference>
<comment type="caution">
    <text evidence="1">The sequence shown here is derived from an EMBL/GenBank/DDBJ whole genome shotgun (WGS) entry which is preliminary data.</text>
</comment>
<accession>A0A6L2PEL5</accession>
<dbReference type="SUPFAM" id="SSF49599">
    <property type="entry name" value="TRAF domain-like"/>
    <property type="match status" value="1"/>
</dbReference>
<dbReference type="Proteomes" id="UP000502823">
    <property type="component" value="Unassembled WGS sequence"/>
</dbReference>
<evidence type="ECO:0000313" key="2">
    <source>
        <dbReference type="Proteomes" id="UP000502823"/>
    </source>
</evidence>
<dbReference type="AlphaFoldDB" id="A0A6L2PEL5"/>
<name>A0A6L2PEL5_COPFO</name>